<dbReference type="AlphaFoldDB" id="A0AA40EHF6"/>
<feature type="signal peptide" evidence="1">
    <location>
        <begin position="1"/>
        <end position="19"/>
    </location>
</feature>
<comment type="caution">
    <text evidence="3">The sequence shown here is derived from an EMBL/GenBank/DDBJ whole genome shotgun (WGS) entry which is preliminary data.</text>
</comment>
<organism evidence="3 4">
    <name type="scientific">Schizothecium vesticola</name>
    <dbReference type="NCBI Taxonomy" id="314040"/>
    <lineage>
        <taxon>Eukaryota</taxon>
        <taxon>Fungi</taxon>
        <taxon>Dikarya</taxon>
        <taxon>Ascomycota</taxon>
        <taxon>Pezizomycotina</taxon>
        <taxon>Sordariomycetes</taxon>
        <taxon>Sordariomycetidae</taxon>
        <taxon>Sordariales</taxon>
        <taxon>Schizotheciaceae</taxon>
        <taxon>Schizothecium</taxon>
    </lineage>
</organism>
<evidence type="ECO:0000313" key="4">
    <source>
        <dbReference type="Proteomes" id="UP001172155"/>
    </source>
</evidence>
<accession>A0AA40EHF6</accession>
<feature type="chain" id="PRO_5041376470" description="DUF1996 domain-containing protein" evidence="1">
    <location>
        <begin position="20"/>
        <end position="340"/>
    </location>
</feature>
<evidence type="ECO:0000259" key="2">
    <source>
        <dbReference type="Pfam" id="PF09362"/>
    </source>
</evidence>
<name>A0AA40EHF6_9PEZI</name>
<evidence type="ECO:0000256" key="1">
    <source>
        <dbReference type="SAM" id="SignalP"/>
    </source>
</evidence>
<sequence length="340" mass="37708">MHRSSWVVAALGLAAPAHGLLRFGCAQLTIQRLDPLVNPGMAPSSHLHQIIGGNAFNITMDPTVDIGNTATCTSCQFSEDFSNYWTATLFFRARNGSYKLVPQKIQAGMEGTNGGMVVYYMSDALFDQAQKSKVTAFKPGFRMLVGDATATTRDQAKRHRQLTYTCMQNEGTRNRETFEFPKEPCPHGIMVNTYYPTCWDGKNLDSPNHQDHVAYPAHGTFENGGPCPDTHPVKVPQILLETVWDTKQFNNKADWPADGKQPFVWSNGEETGFGNHGDYVFGWKGDALQRAMDKHAYVTGHGLKTQTIAVQNKCTVQDFVKEPLSGWLQKLPGTEAKSPM</sequence>
<evidence type="ECO:0000313" key="3">
    <source>
        <dbReference type="EMBL" id="KAK0738862.1"/>
    </source>
</evidence>
<dbReference type="PANTHER" id="PTHR43662:SF13">
    <property type="entry name" value="DUF1996 DOMAIN-CONTAINING PROTEIN"/>
    <property type="match status" value="1"/>
</dbReference>
<dbReference type="EMBL" id="JAUKUD010000007">
    <property type="protein sequence ID" value="KAK0738862.1"/>
    <property type="molecule type" value="Genomic_DNA"/>
</dbReference>
<feature type="domain" description="DUF1996" evidence="2">
    <location>
        <begin position="34"/>
        <end position="283"/>
    </location>
</feature>
<reference evidence="3" key="1">
    <citation type="submission" date="2023-06" db="EMBL/GenBank/DDBJ databases">
        <title>Genome-scale phylogeny and comparative genomics of the fungal order Sordariales.</title>
        <authorList>
            <consortium name="Lawrence Berkeley National Laboratory"/>
            <person name="Hensen N."/>
            <person name="Bonometti L."/>
            <person name="Westerberg I."/>
            <person name="Brannstrom I.O."/>
            <person name="Guillou S."/>
            <person name="Cros-Aarteil S."/>
            <person name="Calhoun S."/>
            <person name="Haridas S."/>
            <person name="Kuo A."/>
            <person name="Mondo S."/>
            <person name="Pangilinan J."/>
            <person name="Riley R."/>
            <person name="LaButti K."/>
            <person name="Andreopoulos B."/>
            <person name="Lipzen A."/>
            <person name="Chen C."/>
            <person name="Yanf M."/>
            <person name="Daum C."/>
            <person name="Ng V."/>
            <person name="Clum A."/>
            <person name="Steindorff A."/>
            <person name="Ohm R."/>
            <person name="Martin F."/>
            <person name="Silar P."/>
            <person name="Natvig D."/>
            <person name="Lalanne C."/>
            <person name="Gautier V."/>
            <person name="Ament-velasquez S.L."/>
            <person name="Kruys A."/>
            <person name="Hutchinson M.I."/>
            <person name="Powell A.J."/>
            <person name="Barry K."/>
            <person name="Miller A.N."/>
            <person name="Grigoriev I.V."/>
            <person name="Debuchy R."/>
            <person name="Gladieux P."/>
            <person name="Thoren M.H."/>
            <person name="Johannesson H."/>
        </authorList>
    </citation>
    <scope>NUCLEOTIDE SEQUENCE</scope>
    <source>
        <strain evidence="3">SMH3187-1</strain>
    </source>
</reference>
<dbReference type="Proteomes" id="UP001172155">
    <property type="component" value="Unassembled WGS sequence"/>
</dbReference>
<dbReference type="Pfam" id="PF09362">
    <property type="entry name" value="DUF1996"/>
    <property type="match status" value="1"/>
</dbReference>
<dbReference type="InterPro" id="IPR018535">
    <property type="entry name" value="DUF1996"/>
</dbReference>
<proteinExistence type="predicted"/>
<keyword evidence="1" id="KW-0732">Signal</keyword>
<protein>
    <recommendedName>
        <fullName evidence="2">DUF1996 domain-containing protein</fullName>
    </recommendedName>
</protein>
<dbReference type="PANTHER" id="PTHR43662">
    <property type="match status" value="1"/>
</dbReference>
<gene>
    <name evidence="3" type="ORF">B0T18DRAFT_253959</name>
</gene>
<keyword evidence="4" id="KW-1185">Reference proteome</keyword>